<keyword evidence="2" id="KW-0560">Oxidoreductase</keyword>
<organism evidence="3 4">
    <name type="scientific">Pelistega europaea</name>
    <dbReference type="NCBI Taxonomy" id="106147"/>
    <lineage>
        <taxon>Bacteria</taxon>
        <taxon>Pseudomonadati</taxon>
        <taxon>Pseudomonadota</taxon>
        <taxon>Betaproteobacteria</taxon>
        <taxon>Burkholderiales</taxon>
        <taxon>Alcaligenaceae</taxon>
        <taxon>Pelistega</taxon>
    </lineage>
</organism>
<dbReference type="Gene3D" id="3.40.50.720">
    <property type="entry name" value="NAD(P)-binding Rossmann-like Domain"/>
    <property type="match status" value="1"/>
</dbReference>
<dbReference type="InterPro" id="IPR036291">
    <property type="entry name" value="NAD(P)-bd_dom_sf"/>
</dbReference>
<dbReference type="PANTHER" id="PTHR42879:SF2">
    <property type="entry name" value="3-OXOACYL-[ACYL-CARRIER-PROTEIN] REDUCTASE FABG"/>
    <property type="match status" value="1"/>
</dbReference>
<comment type="caution">
    <text evidence="3">The sequence shown here is derived from an EMBL/GenBank/DDBJ whole genome shotgun (WGS) entry which is preliminary data.</text>
</comment>
<dbReference type="RefSeq" id="WP_171589423.1">
    <property type="nucleotide sequence ID" value="NZ_JABGBO010000012.1"/>
</dbReference>
<dbReference type="PRINTS" id="PR00081">
    <property type="entry name" value="GDHRDH"/>
</dbReference>
<dbReference type="InterPro" id="IPR050259">
    <property type="entry name" value="SDR"/>
</dbReference>
<dbReference type="SUPFAM" id="SSF51735">
    <property type="entry name" value="NAD(P)-binding Rossmann-fold domains"/>
    <property type="match status" value="1"/>
</dbReference>
<accession>A0A7Y4LBG6</accession>
<name>A0A7Y4LBG6_9BURK</name>
<proteinExistence type="inferred from homology"/>
<sequence length="252" mass="27064">MIDGKTVLITGAAGGIGTAIINAFAQYNVKIGMIDLNETAGLALTNRLSEKNIQNKFVATNLDSYANCKAAYEQIVNDLGPIDVLINNVGISPKHKGKPANIWELDPTEWEQVVNLNLNSAFYLTHLVSLHMTQQKFGRIISMSSVAGKSYCHFVASHYSATKAAIIGATRHWAAELGPFNVTVNALAPGRINTPLIQSVSQDINAEVIANTPLQRLGNPEEVADACIFLASDKANFITGQVIDVAGGWLMT</sequence>
<reference evidence="3 4" key="1">
    <citation type="submission" date="2020-05" db="EMBL/GenBank/DDBJ databases">
        <authorList>
            <person name="Niu N."/>
        </authorList>
    </citation>
    <scope>NUCLEOTIDE SEQUENCE [LARGE SCALE GENOMIC DNA]</scope>
    <source>
        <strain evidence="3 4">LMG10982</strain>
    </source>
</reference>
<evidence type="ECO:0000256" key="2">
    <source>
        <dbReference type="ARBA" id="ARBA00023002"/>
    </source>
</evidence>
<dbReference type="PRINTS" id="PR00080">
    <property type="entry name" value="SDRFAMILY"/>
</dbReference>
<evidence type="ECO:0000313" key="4">
    <source>
        <dbReference type="Proteomes" id="UP000541421"/>
    </source>
</evidence>
<evidence type="ECO:0000256" key="1">
    <source>
        <dbReference type="ARBA" id="ARBA00006484"/>
    </source>
</evidence>
<dbReference type="PANTHER" id="PTHR42879">
    <property type="entry name" value="3-OXOACYL-(ACYL-CARRIER-PROTEIN) REDUCTASE"/>
    <property type="match status" value="1"/>
</dbReference>
<dbReference type="GO" id="GO:0016491">
    <property type="term" value="F:oxidoreductase activity"/>
    <property type="evidence" value="ECO:0007669"/>
    <property type="project" value="UniProtKB-KW"/>
</dbReference>
<protein>
    <submittedName>
        <fullName evidence="3">SDR family oxidoreductase</fullName>
    </submittedName>
</protein>
<dbReference type="Pfam" id="PF13561">
    <property type="entry name" value="adh_short_C2"/>
    <property type="match status" value="1"/>
</dbReference>
<gene>
    <name evidence="3" type="ORF">HKX40_09890</name>
</gene>
<dbReference type="FunFam" id="3.40.50.720:FF:000173">
    <property type="entry name" value="3-oxoacyl-[acyl-carrier protein] reductase"/>
    <property type="match status" value="1"/>
</dbReference>
<dbReference type="Proteomes" id="UP000541421">
    <property type="component" value="Unassembled WGS sequence"/>
</dbReference>
<comment type="similarity">
    <text evidence="1">Belongs to the short-chain dehydrogenases/reductases (SDR) family.</text>
</comment>
<dbReference type="EMBL" id="JABGBO010000012">
    <property type="protein sequence ID" value="NOL50439.1"/>
    <property type="molecule type" value="Genomic_DNA"/>
</dbReference>
<dbReference type="InterPro" id="IPR002347">
    <property type="entry name" value="SDR_fam"/>
</dbReference>
<dbReference type="NCBIfam" id="NF009466">
    <property type="entry name" value="PRK12826.1-2"/>
    <property type="match status" value="1"/>
</dbReference>
<evidence type="ECO:0000313" key="3">
    <source>
        <dbReference type="EMBL" id="NOL50439.1"/>
    </source>
</evidence>
<dbReference type="AlphaFoldDB" id="A0A7Y4LBG6"/>
<keyword evidence="4" id="KW-1185">Reference proteome</keyword>